<evidence type="ECO:0000256" key="8">
    <source>
        <dbReference type="SAM" id="MobiDB-lite"/>
    </source>
</evidence>
<dbReference type="Gene3D" id="3.30.420.10">
    <property type="entry name" value="Ribonuclease H-like superfamily/Ribonuclease H"/>
    <property type="match status" value="1"/>
</dbReference>
<dbReference type="Gene3D" id="2.170.260.10">
    <property type="entry name" value="paz domain"/>
    <property type="match status" value="1"/>
</dbReference>
<dbReference type="InterPro" id="IPR014811">
    <property type="entry name" value="ArgoL1"/>
</dbReference>
<dbReference type="SUPFAM" id="SSF53098">
    <property type="entry name" value="Ribonuclease H-like"/>
    <property type="match status" value="1"/>
</dbReference>
<dbReference type="GO" id="GO:0140965">
    <property type="term" value="P:secondary piRNA processing"/>
    <property type="evidence" value="ECO:0007669"/>
    <property type="project" value="UniProtKB-ARBA"/>
</dbReference>
<accession>A0AAV4VYR3</accession>
<organism evidence="11 12">
    <name type="scientific">Caerostris darwini</name>
    <dbReference type="NCBI Taxonomy" id="1538125"/>
    <lineage>
        <taxon>Eukaryota</taxon>
        <taxon>Metazoa</taxon>
        <taxon>Ecdysozoa</taxon>
        <taxon>Arthropoda</taxon>
        <taxon>Chelicerata</taxon>
        <taxon>Arachnida</taxon>
        <taxon>Araneae</taxon>
        <taxon>Araneomorphae</taxon>
        <taxon>Entelegynae</taxon>
        <taxon>Araneoidea</taxon>
        <taxon>Araneidae</taxon>
        <taxon>Caerostris</taxon>
    </lineage>
</organism>
<dbReference type="PROSITE" id="PS50822">
    <property type="entry name" value="PIWI"/>
    <property type="match status" value="1"/>
</dbReference>
<evidence type="ECO:0000256" key="4">
    <source>
        <dbReference type="ARBA" id="ARBA00022782"/>
    </source>
</evidence>
<feature type="domain" description="Piwi" evidence="10">
    <location>
        <begin position="589"/>
        <end position="885"/>
    </location>
</feature>
<dbReference type="AlphaFoldDB" id="A0AAV4VYR3"/>
<comment type="caution">
    <text evidence="11">The sequence shown here is derived from an EMBL/GenBank/DDBJ whole genome shotgun (WGS) entry which is preliminary data.</text>
</comment>
<dbReference type="GO" id="GO:0030154">
    <property type="term" value="P:cell differentiation"/>
    <property type="evidence" value="ECO:0007669"/>
    <property type="project" value="UniProtKB-KW"/>
</dbReference>
<keyword evidence="2" id="KW-0217">Developmental protein</keyword>
<feature type="region of interest" description="Disordered" evidence="8">
    <location>
        <begin position="1"/>
        <end position="59"/>
    </location>
</feature>
<proteinExistence type="inferred from homology"/>
<keyword evidence="3" id="KW-0963">Cytoplasm</keyword>
<name>A0AAV4VYR3_9ARAC</name>
<dbReference type="SMART" id="SM00950">
    <property type="entry name" value="Piwi"/>
    <property type="match status" value="1"/>
</dbReference>
<comment type="subcellular location">
    <subcellularLocation>
        <location evidence="1">Cytoplasm</location>
    </subcellularLocation>
</comment>
<evidence type="ECO:0000256" key="1">
    <source>
        <dbReference type="ARBA" id="ARBA00004496"/>
    </source>
</evidence>
<dbReference type="InterPro" id="IPR012337">
    <property type="entry name" value="RNaseH-like_sf"/>
</dbReference>
<dbReference type="Pfam" id="PF23278">
    <property type="entry name" value="Piwi_N"/>
    <property type="match status" value="1"/>
</dbReference>
<gene>
    <name evidence="11" type="primary">AGO3</name>
    <name evidence="11" type="ORF">CDAR_372071</name>
</gene>
<evidence type="ECO:0000256" key="3">
    <source>
        <dbReference type="ARBA" id="ARBA00022490"/>
    </source>
</evidence>
<dbReference type="FunFam" id="3.30.420.10:FF:000014">
    <property type="entry name" value="Piwi-like RNA-mediated gene silencing 1"/>
    <property type="match status" value="1"/>
</dbReference>
<evidence type="ECO:0000256" key="7">
    <source>
        <dbReference type="ARBA" id="ARBA00038291"/>
    </source>
</evidence>
<dbReference type="InterPro" id="IPR003165">
    <property type="entry name" value="Piwi"/>
</dbReference>
<dbReference type="GO" id="GO:0003723">
    <property type="term" value="F:RNA binding"/>
    <property type="evidence" value="ECO:0007669"/>
    <property type="project" value="UniProtKB-KW"/>
</dbReference>
<dbReference type="Pfam" id="PF02171">
    <property type="entry name" value="Piwi"/>
    <property type="match status" value="1"/>
</dbReference>
<dbReference type="PROSITE" id="PS50821">
    <property type="entry name" value="PAZ"/>
    <property type="match status" value="1"/>
</dbReference>
<dbReference type="EMBL" id="BPLQ01013825">
    <property type="protein sequence ID" value="GIY75118.1"/>
    <property type="molecule type" value="Genomic_DNA"/>
</dbReference>
<evidence type="ECO:0000256" key="5">
    <source>
        <dbReference type="ARBA" id="ARBA00022884"/>
    </source>
</evidence>
<evidence type="ECO:0000259" key="9">
    <source>
        <dbReference type="PROSITE" id="PS50821"/>
    </source>
</evidence>
<keyword evidence="5" id="KW-0694">RNA-binding</keyword>
<dbReference type="InterPro" id="IPR036397">
    <property type="entry name" value="RNaseH_sf"/>
</dbReference>
<evidence type="ECO:0000313" key="12">
    <source>
        <dbReference type="Proteomes" id="UP001054837"/>
    </source>
</evidence>
<dbReference type="InterPro" id="IPR036085">
    <property type="entry name" value="PAZ_dom_sf"/>
</dbReference>
<evidence type="ECO:0000259" key="10">
    <source>
        <dbReference type="PROSITE" id="PS50822"/>
    </source>
</evidence>
<dbReference type="CDD" id="cd04658">
    <property type="entry name" value="Piwi_piwi-like_Euk"/>
    <property type="match status" value="1"/>
</dbReference>
<dbReference type="CDD" id="cd02845">
    <property type="entry name" value="PAZ_piwi_like"/>
    <property type="match status" value="1"/>
</dbReference>
<dbReference type="FunFam" id="2.170.260.10:FF:000003">
    <property type="entry name" value="Piwi-like RNA-mediated gene silencing 2"/>
    <property type="match status" value="1"/>
</dbReference>
<dbReference type="SUPFAM" id="SSF101690">
    <property type="entry name" value="PAZ domain"/>
    <property type="match status" value="1"/>
</dbReference>
<keyword evidence="6" id="KW-0943">RNA-mediated gene silencing</keyword>
<feature type="compositionally biased region" description="Low complexity" evidence="8">
    <location>
        <begin position="34"/>
        <end position="51"/>
    </location>
</feature>
<dbReference type="PANTHER" id="PTHR22891">
    <property type="entry name" value="EUKARYOTIC TRANSLATION INITIATION FACTOR 2C"/>
    <property type="match status" value="1"/>
</dbReference>
<dbReference type="Proteomes" id="UP001054837">
    <property type="component" value="Unassembled WGS sequence"/>
</dbReference>
<dbReference type="Pfam" id="PF02170">
    <property type="entry name" value="PAZ"/>
    <property type="match status" value="1"/>
</dbReference>
<comment type="similarity">
    <text evidence="7">Belongs to the argonaute family. Piwi subfamily.</text>
</comment>
<dbReference type="Gene3D" id="3.40.50.2300">
    <property type="match status" value="1"/>
</dbReference>
<dbReference type="Pfam" id="PF08699">
    <property type="entry name" value="ArgoL1"/>
    <property type="match status" value="1"/>
</dbReference>
<keyword evidence="12" id="KW-1185">Reference proteome</keyword>
<evidence type="ECO:0000256" key="6">
    <source>
        <dbReference type="ARBA" id="ARBA00023158"/>
    </source>
</evidence>
<evidence type="ECO:0000256" key="2">
    <source>
        <dbReference type="ARBA" id="ARBA00022473"/>
    </source>
</evidence>
<keyword evidence="4" id="KW-0221">Differentiation</keyword>
<feature type="domain" description="PAZ" evidence="9">
    <location>
        <begin position="313"/>
        <end position="424"/>
    </location>
</feature>
<dbReference type="GO" id="GO:0005737">
    <property type="term" value="C:cytoplasm"/>
    <property type="evidence" value="ECO:0007669"/>
    <property type="project" value="UniProtKB-SubCell"/>
</dbReference>
<sequence>MSDKKPFESFGRGGRGAMLLAALKNQPRRPGQTSPPSQEPSISSSSNTDQSSEPKVLGRGAFLEKLISQGRGRASLPPSVSDPFRPAGRGRGLALTSLLADSSSKSVTPVTPICPPQENQLPISPPTSELKELSIGEYRGSAGRKTNLEVNYVFLRTYSGKGIYEYHVNFVPSIDSKNMKFRLMNDPLVKELVGKAKTFDGSKLYLPLQLPNSVEKISVTLPTDGSDITIVFKFTKKCAPSDCLHLYNLLFRRVMRILKMVQVGRNFFDPQGGIPVPQHSLEIWPGYVTAVQDYEGGVMLNCDASFRVLRSITAKHLIQNIMVGKGNVRDEVVKALVGCVVLTRYNNKTYTIDDIEWNLNPNSSFTTSNGLETTFFDYYKRSYDIVIKDLAQPLLINKPKKRDSKEGGDSQMICLIPELCYMTGLTDAMRNDFKVMRDIAVHTRVQPESRQLALQKFITNVHNNPEAKSCFDSWNLELVSLPMNLDGRSLEPEFLDFGGGAKVSAGPDADWGRQITNYNVLVPVHFVKWAVVFPKRDSGKIREFVKMLRNVCPKMGIDVKEPQYVEILNDRTETYCEAIKDMINPTLQIVVAIFPTPRDDRYSAVKKICCIEMPIPSQAINLKTISDARKLRSVVQKIALQMNCKLGGELWSVHIPMNDLMICGMDTYHDNSRGRRSVLAFVSSINQNRTRWFSMTTMQKQGQEFGDSLKLLFVSSLRKYFEVNHRLPQKIIMYRDGVSDGQMEVVSKYEAEQLVSCFKHFSVDYSPSLSVVVVQKRINTRMYNVEYQNNRKMLKNPPPGTILDHSVTRKNWYDFFLVSQHVRQGTVTPTHYVVVYDKSNIKPDHMQRIAYKMTHLYFNWPGTVRVPAPCQYAHKLAYLVGQNLHRETHSDLSDKLFYL</sequence>
<feature type="region of interest" description="Disordered" evidence="8">
    <location>
        <begin position="106"/>
        <end position="127"/>
    </location>
</feature>
<reference evidence="11 12" key="1">
    <citation type="submission" date="2021-06" db="EMBL/GenBank/DDBJ databases">
        <title>Caerostris darwini draft genome.</title>
        <authorList>
            <person name="Kono N."/>
            <person name="Arakawa K."/>
        </authorList>
    </citation>
    <scope>NUCLEOTIDE SEQUENCE [LARGE SCALE GENOMIC DNA]</scope>
</reference>
<dbReference type="SMART" id="SM00949">
    <property type="entry name" value="PAZ"/>
    <property type="match status" value="1"/>
</dbReference>
<protein>
    <submittedName>
        <fullName evidence="11">Piwi-like protein Ago3</fullName>
    </submittedName>
</protein>
<dbReference type="InterPro" id="IPR003100">
    <property type="entry name" value="PAZ_dom"/>
</dbReference>
<evidence type="ECO:0000313" key="11">
    <source>
        <dbReference type="EMBL" id="GIY75118.1"/>
    </source>
</evidence>